<sequence length="108" mass="11502">MTNFQSRNVVLFDGSSAQSSTFTTASVLVADFDNLTVSWATDTTAASVYTIQGTNVDGFGAAIAEGDWSDITAMASAGIFTIDPGVRWLRGLRNSNESVSISRLQLRT</sequence>
<organism evidence="1">
    <name type="scientific">marine sediment metagenome</name>
    <dbReference type="NCBI Taxonomy" id="412755"/>
    <lineage>
        <taxon>unclassified sequences</taxon>
        <taxon>metagenomes</taxon>
        <taxon>ecological metagenomes</taxon>
    </lineage>
</organism>
<reference evidence="1" key="1">
    <citation type="journal article" date="2015" name="Nature">
        <title>Complex archaea that bridge the gap between prokaryotes and eukaryotes.</title>
        <authorList>
            <person name="Spang A."/>
            <person name="Saw J.H."/>
            <person name="Jorgensen S.L."/>
            <person name="Zaremba-Niedzwiedzka K."/>
            <person name="Martijn J."/>
            <person name="Lind A.E."/>
            <person name="van Eijk R."/>
            <person name="Schleper C."/>
            <person name="Guy L."/>
            <person name="Ettema T.J."/>
        </authorList>
    </citation>
    <scope>NUCLEOTIDE SEQUENCE</scope>
</reference>
<proteinExistence type="predicted"/>
<gene>
    <name evidence="1" type="ORF">LCGC14_2163750</name>
</gene>
<accession>A0A0F9G4Q1</accession>
<name>A0A0F9G4Q1_9ZZZZ</name>
<dbReference type="EMBL" id="LAZR01027806">
    <property type="protein sequence ID" value="KKL64560.1"/>
    <property type="molecule type" value="Genomic_DNA"/>
</dbReference>
<protein>
    <submittedName>
        <fullName evidence="1">Uncharacterized protein</fullName>
    </submittedName>
</protein>
<evidence type="ECO:0000313" key="1">
    <source>
        <dbReference type="EMBL" id="KKL64560.1"/>
    </source>
</evidence>
<dbReference type="AlphaFoldDB" id="A0A0F9G4Q1"/>
<comment type="caution">
    <text evidence="1">The sequence shown here is derived from an EMBL/GenBank/DDBJ whole genome shotgun (WGS) entry which is preliminary data.</text>
</comment>